<dbReference type="EMBL" id="CABITT030000008">
    <property type="protein sequence ID" value="VVB14969.1"/>
    <property type="molecule type" value="Genomic_DNA"/>
</dbReference>
<evidence type="ECO:0000313" key="1">
    <source>
        <dbReference type="EMBL" id="VVB14969.1"/>
    </source>
</evidence>
<dbReference type="Proteomes" id="UP000489600">
    <property type="component" value="Unassembled WGS sequence"/>
</dbReference>
<comment type="caution">
    <text evidence="1">The sequence shown here is derived from an EMBL/GenBank/DDBJ whole genome shotgun (WGS) entry which is preliminary data.</text>
</comment>
<protein>
    <submittedName>
        <fullName evidence="1">Uncharacterized protein</fullName>
    </submittedName>
</protein>
<dbReference type="AlphaFoldDB" id="A0A565CMU8"/>
<proteinExistence type="predicted"/>
<reference evidence="1" key="1">
    <citation type="submission" date="2019-07" db="EMBL/GenBank/DDBJ databases">
        <authorList>
            <person name="Dittberner H."/>
        </authorList>
    </citation>
    <scope>NUCLEOTIDE SEQUENCE [LARGE SCALE GENOMIC DNA]</scope>
</reference>
<accession>A0A565CMU8</accession>
<gene>
    <name evidence="1" type="ORF">ANE_LOCUS25413</name>
</gene>
<evidence type="ECO:0000313" key="2">
    <source>
        <dbReference type="Proteomes" id="UP000489600"/>
    </source>
</evidence>
<organism evidence="1 2">
    <name type="scientific">Arabis nemorensis</name>
    <dbReference type="NCBI Taxonomy" id="586526"/>
    <lineage>
        <taxon>Eukaryota</taxon>
        <taxon>Viridiplantae</taxon>
        <taxon>Streptophyta</taxon>
        <taxon>Embryophyta</taxon>
        <taxon>Tracheophyta</taxon>
        <taxon>Spermatophyta</taxon>
        <taxon>Magnoliopsida</taxon>
        <taxon>eudicotyledons</taxon>
        <taxon>Gunneridae</taxon>
        <taxon>Pentapetalae</taxon>
        <taxon>rosids</taxon>
        <taxon>malvids</taxon>
        <taxon>Brassicales</taxon>
        <taxon>Brassicaceae</taxon>
        <taxon>Arabideae</taxon>
        <taxon>Arabis</taxon>
    </lineage>
</organism>
<keyword evidence="2" id="KW-1185">Reference proteome</keyword>
<sequence>MFRSYTVNFNRYRFHMQWLGMTFHFGSRNQMCLIAPQVDWCKHIWFSRAGISPTWFHSMPKQALNGISYVAMGVLSNRVPFVVSWMRQEITCSSLVHTLTQFGTCSARKFLELELIMIGMLRFDLYSETDYPRLIMGFSVWHFKQLSIGIGGRGMGDVM</sequence>
<name>A0A565CMU8_9BRAS</name>